<keyword evidence="1" id="KW-0472">Membrane</keyword>
<feature type="transmembrane region" description="Helical" evidence="1">
    <location>
        <begin position="12"/>
        <end position="36"/>
    </location>
</feature>
<dbReference type="InterPro" id="IPR010699">
    <property type="entry name" value="DUF1275"/>
</dbReference>
<evidence type="ECO:0000256" key="1">
    <source>
        <dbReference type="SAM" id="Phobius"/>
    </source>
</evidence>
<proteinExistence type="predicted"/>
<feature type="transmembrane region" description="Helical" evidence="1">
    <location>
        <begin position="85"/>
        <end position="103"/>
    </location>
</feature>
<dbReference type="PANTHER" id="PTHR37314:SF4">
    <property type="entry name" value="UPF0700 TRANSMEMBRANE PROTEIN YOAK"/>
    <property type="match status" value="1"/>
</dbReference>
<evidence type="ECO:0000313" key="2">
    <source>
        <dbReference type="EMBL" id="MBU3078388.1"/>
    </source>
</evidence>
<accession>A0ABS6BJA8</accession>
<dbReference type="Pfam" id="PF06912">
    <property type="entry name" value="DUF1275"/>
    <property type="match status" value="1"/>
</dbReference>
<feature type="transmembrane region" description="Helical" evidence="1">
    <location>
        <begin position="154"/>
        <end position="175"/>
    </location>
</feature>
<reference evidence="2 3" key="1">
    <citation type="submission" date="2021-06" db="EMBL/GenBank/DDBJ databases">
        <title>Sphingomonas sp. XMGL2, whole genome shotgun sequencing project.</title>
        <authorList>
            <person name="Zhao G."/>
            <person name="Shen L."/>
        </authorList>
    </citation>
    <scope>NUCLEOTIDE SEQUENCE [LARGE SCALE GENOMIC DNA]</scope>
    <source>
        <strain evidence="2 3">XMGL2</strain>
    </source>
</reference>
<dbReference type="PROSITE" id="PS51257">
    <property type="entry name" value="PROKAR_LIPOPROTEIN"/>
    <property type="match status" value="1"/>
</dbReference>
<feature type="transmembrane region" description="Helical" evidence="1">
    <location>
        <begin position="181"/>
        <end position="200"/>
    </location>
</feature>
<feature type="transmembrane region" description="Helical" evidence="1">
    <location>
        <begin position="56"/>
        <end position="78"/>
    </location>
</feature>
<dbReference type="EMBL" id="JAHKRT010000005">
    <property type="protein sequence ID" value="MBU3078388.1"/>
    <property type="molecule type" value="Genomic_DNA"/>
</dbReference>
<organism evidence="2 3">
    <name type="scientific">Sphingomonas quercus</name>
    <dbReference type="NCBI Taxonomy" id="2842451"/>
    <lineage>
        <taxon>Bacteria</taxon>
        <taxon>Pseudomonadati</taxon>
        <taxon>Pseudomonadota</taxon>
        <taxon>Alphaproteobacteria</taxon>
        <taxon>Sphingomonadales</taxon>
        <taxon>Sphingomonadaceae</taxon>
        <taxon>Sphingomonas</taxon>
    </lineage>
</organism>
<feature type="transmembrane region" description="Helical" evidence="1">
    <location>
        <begin position="109"/>
        <end position="133"/>
    </location>
</feature>
<evidence type="ECO:0000313" key="3">
    <source>
        <dbReference type="Proteomes" id="UP000776276"/>
    </source>
</evidence>
<keyword evidence="1" id="KW-0812">Transmembrane</keyword>
<dbReference type="Proteomes" id="UP000776276">
    <property type="component" value="Unassembled WGS sequence"/>
</dbReference>
<protein>
    <submittedName>
        <fullName evidence="2">DUF1275 domain-containing protein</fullName>
    </submittedName>
</protein>
<sequence length="206" mass="20947">MDKGRDHPAAAVLLAAVAGCADAIGFLSLDGLFLSFMTGNVTRAGIAAQAHYWNVAGLAIGIVFLFVGGVAAGTLVGLRMRRGRAGLLLLMAAVLIAASAWLAMRTDRIGVPTLVMAVGLLNTVFPGVGVTYLTGTLVRVGEAIGGDPMRRGGVGPEIALCVAFACGVLAGAMWWPVYGALLLWALAGVLALAALAHLLVPGLRSS</sequence>
<name>A0ABS6BJA8_9SPHN</name>
<gene>
    <name evidence="2" type="ORF">KOF26_10955</name>
</gene>
<comment type="caution">
    <text evidence="2">The sequence shown here is derived from an EMBL/GenBank/DDBJ whole genome shotgun (WGS) entry which is preliminary data.</text>
</comment>
<keyword evidence="1" id="KW-1133">Transmembrane helix</keyword>
<dbReference type="RefSeq" id="WP_216324531.1">
    <property type="nucleotide sequence ID" value="NZ_JAHKRT010000005.1"/>
</dbReference>
<dbReference type="PANTHER" id="PTHR37314">
    <property type="entry name" value="SLR0142 PROTEIN"/>
    <property type="match status" value="1"/>
</dbReference>
<keyword evidence="3" id="KW-1185">Reference proteome</keyword>